<evidence type="ECO:0000313" key="1">
    <source>
        <dbReference type="EMBL" id="RKQ86651.1"/>
    </source>
</evidence>
<name>A0A660KY71_9ACTN</name>
<dbReference type="AlphaFoldDB" id="A0A660KY71"/>
<gene>
    <name evidence="1" type="ORF">C8N24_4666</name>
</gene>
<keyword evidence="2" id="KW-1185">Reference proteome</keyword>
<dbReference type="EMBL" id="RBIL01000002">
    <property type="protein sequence ID" value="RKQ86651.1"/>
    <property type="molecule type" value="Genomic_DNA"/>
</dbReference>
<organism evidence="1 2">
    <name type="scientific">Solirubrobacter pauli</name>
    <dbReference type="NCBI Taxonomy" id="166793"/>
    <lineage>
        <taxon>Bacteria</taxon>
        <taxon>Bacillati</taxon>
        <taxon>Actinomycetota</taxon>
        <taxon>Thermoleophilia</taxon>
        <taxon>Solirubrobacterales</taxon>
        <taxon>Solirubrobacteraceae</taxon>
        <taxon>Solirubrobacter</taxon>
    </lineage>
</organism>
<comment type="caution">
    <text evidence="1">The sequence shown here is derived from an EMBL/GenBank/DDBJ whole genome shotgun (WGS) entry which is preliminary data.</text>
</comment>
<sequence>MKKIKVIATTTALTLPILLPTMAQAKASWT</sequence>
<evidence type="ECO:0000313" key="2">
    <source>
        <dbReference type="Proteomes" id="UP000278962"/>
    </source>
</evidence>
<accession>A0A660KY71</accession>
<proteinExistence type="predicted"/>
<reference evidence="1 2" key="1">
    <citation type="submission" date="2018-10" db="EMBL/GenBank/DDBJ databases">
        <title>Genomic Encyclopedia of Archaeal and Bacterial Type Strains, Phase II (KMG-II): from individual species to whole genera.</title>
        <authorList>
            <person name="Goeker M."/>
        </authorList>
    </citation>
    <scope>NUCLEOTIDE SEQUENCE [LARGE SCALE GENOMIC DNA]</scope>
    <source>
        <strain evidence="1 2">DSM 14954</strain>
    </source>
</reference>
<dbReference type="Proteomes" id="UP000278962">
    <property type="component" value="Unassembled WGS sequence"/>
</dbReference>
<protein>
    <submittedName>
        <fullName evidence="1">Uncharacterized protein</fullName>
    </submittedName>
</protein>